<dbReference type="EMBL" id="JANEYF010003651">
    <property type="protein sequence ID" value="KAJ8934931.1"/>
    <property type="molecule type" value="Genomic_DNA"/>
</dbReference>
<keyword evidence="2" id="KW-1185">Reference proteome</keyword>
<accession>A0AAV8X939</accession>
<dbReference type="InterPro" id="IPR035810">
    <property type="entry name" value="PEBP_euk"/>
</dbReference>
<dbReference type="PANTHER" id="PTHR11362:SF82">
    <property type="entry name" value="PHOSPHATIDYLETHANOLAMINE-BINDING PROTEIN 4"/>
    <property type="match status" value="1"/>
</dbReference>
<protein>
    <submittedName>
        <fullName evidence="1">Uncharacterized protein</fullName>
    </submittedName>
</protein>
<dbReference type="InterPro" id="IPR036610">
    <property type="entry name" value="PEBP-like_sf"/>
</dbReference>
<dbReference type="PANTHER" id="PTHR11362">
    <property type="entry name" value="PHOSPHATIDYLETHANOLAMINE-BINDING PROTEIN"/>
    <property type="match status" value="1"/>
</dbReference>
<dbReference type="Pfam" id="PF01161">
    <property type="entry name" value="PBP"/>
    <property type="match status" value="1"/>
</dbReference>
<reference evidence="1" key="1">
    <citation type="journal article" date="2023" name="Insect Mol. Biol.">
        <title>Genome sequencing provides insights into the evolution of gene families encoding plant cell wall-degrading enzymes in longhorned beetles.</title>
        <authorList>
            <person name="Shin N.R."/>
            <person name="Okamura Y."/>
            <person name="Kirsch R."/>
            <person name="Pauchet Y."/>
        </authorList>
    </citation>
    <scope>NUCLEOTIDE SEQUENCE</scope>
    <source>
        <strain evidence="1">RBIC_L_NR</strain>
    </source>
</reference>
<dbReference type="SUPFAM" id="SSF49777">
    <property type="entry name" value="PEBP-like"/>
    <property type="match status" value="1"/>
</dbReference>
<evidence type="ECO:0000313" key="1">
    <source>
        <dbReference type="EMBL" id="KAJ8934931.1"/>
    </source>
</evidence>
<comment type="caution">
    <text evidence="1">The sequence shown here is derived from an EMBL/GenBank/DDBJ whole genome shotgun (WGS) entry which is preliminary data.</text>
</comment>
<sequence>MQIVNIPGSKITDGEVITEYVGSAPPKGSGLHRYVFILFQQPGKLTFDEPHHSRTDGKRGNFSTEKLRKKYNLGKPISGNFFQAQFDDSVPAVHKQLGF</sequence>
<organism evidence="1 2">
    <name type="scientific">Rhamnusium bicolor</name>
    <dbReference type="NCBI Taxonomy" id="1586634"/>
    <lineage>
        <taxon>Eukaryota</taxon>
        <taxon>Metazoa</taxon>
        <taxon>Ecdysozoa</taxon>
        <taxon>Arthropoda</taxon>
        <taxon>Hexapoda</taxon>
        <taxon>Insecta</taxon>
        <taxon>Pterygota</taxon>
        <taxon>Neoptera</taxon>
        <taxon>Endopterygota</taxon>
        <taxon>Coleoptera</taxon>
        <taxon>Polyphaga</taxon>
        <taxon>Cucujiformia</taxon>
        <taxon>Chrysomeloidea</taxon>
        <taxon>Cerambycidae</taxon>
        <taxon>Lepturinae</taxon>
        <taxon>Rhagiini</taxon>
        <taxon>Rhamnusium</taxon>
    </lineage>
</organism>
<gene>
    <name evidence="1" type="ORF">NQ314_013090</name>
</gene>
<proteinExistence type="predicted"/>
<dbReference type="Gene3D" id="3.90.280.10">
    <property type="entry name" value="PEBP-like"/>
    <property type="match status" value="1"/>
</dbReference>
<name>A0AAV8X939_9CUCU</name>
<dbReference type="Proteomes" id="UP001162156">
    <property type="component" value="Unassembled WGS sequence"/>
</dbReference>
<dbReference type="InterPro" id="IPR008914">
    <property type="entry name" value="PEBP"/>
</dbReference>
<dbReference type="CDD" id="cd00866">
    <property type="entry name" value="PEBP_euk"/>
    <property type="match status" value="1"/>
</dbReference>
<evidence type="ECO:0000313" key="2">
    <source>
        <dbReference type="Proteomes" id="UP001162156"/>
    </source>
</evidence>
<dbReference type="AlphaFoldDB" id="A0AAV8X939"/>